<dbReference type="SUPFAM" id="SSF52374">
    <property type="entry name" value="Nucleotidylyl transferase"/>
    <property type="match status" value="1"/>
</dbReference>
<evidence type="ECO:0000313" key="5">
    <source>
        <dbReference type="EMBL" id="OGC88016.1"/>
    </source>
</evidence>
<accession>A0A1F4Y2L1</accession>
<evidence type="ECO:0000256" key="3">
    <source>
        <dbReference type="ARBA" id="ARBA00038455"/>
    </source>
</evidence>
<dbReference type="Pfam" id="PF13714">
    <property type="entry name" value="PEP_mutase"/>
    <property type="match status" value="1"/>
</dbReference>
<evidence type="ECO:0000256" key="2">
    <source>
        <dbReference type="ARBA" id="ARBA00024063"/>
    </source>
</evidence>
<dbReference type="NCBIfam" id="TIGR02320">
    <property type="entry name" value="PEP_mutase"/>
    <property type="match status" value="1"/>
</dbReference>
<feature type="domain" description="Cytidyltransferase-like" evidence="4">
    <location>
        <begin position="16"/>
        <end position="115"/>
    </location>
</feature>
<dbReference type="GO" id="GO:0050188">
    <property type="term" value="F:phosphoenolpyruvate mutase activity"/>
    <property type="evidence" value="ECO:0007669"/>
    <property type="project" value="UniProtKB-EC"/>
</dbReference>
<dbReference type="Gene3D" id="3.20.20.60">
    <property type="entry name" value="Phosphoenolpyruvate-binding domains"/>
    <property type="match status" value="1"/>
</dbReference>
<protein>
    <recommendedName>
        <fullName evidence="2">phosphoenolpyruvate mutase</fullName>
        <ecNumber evidence="2">5.4.2.9</ecNumber>
    </recommendedName>
</protein>
<dbReference type="InterPro" id="IPR004821">
    <property type="entry name" value="Cyt_trans-like"/>
</dbReference>
<organism evidence="5 6">
    <name type="scientific">Candidatus Adlerbacteria bacterium RIFCSPHIGHO2_02_FULL_54_18</name>
    <dbReference type="NCBI Taxonomy" id="1797241"/>
    <lineage>
        <taxon>Bacteria</taxon>
        <taxon>Candidatus Adleribacteriota</taxon>
    </lineage>
</organism>
<dbReference type="InterPro" id="IPR039556">
    <property type="entry name" value="ICL/PEPM"/>
</dbReference>
<dbReference type="NCBIfam" id="TIGR00125">
    <property type="entry name" value="cyt_tran_rel"/>
    <property type="match status" value="1"/>
</dbReference>
<keyword evidence="5" id="KW-0670">Pyruvate</keyword>
<reference evidence="5 6" key="1">
    <citation type="journal article" date="2016" name="Nat. Commun.">
        <title>Thousands of microbial genomes shed light on interconnected biogeochemical processes in an aquifer system.</title>
        <authorList>
            <person name="Anantharaman K."/>
            <person name="Brown C.T."/>
            <person name="Hug L.A."/>
            <person name="Sharon I."/>
            <person name="Castelle C.J."/>
            <person name="Probst A.J."/>
            <person name="Thomas B.C."/>
            <person name="Singh A."/>
            <person name="Wilkins M.J."/>
            <person name="Karaoz U."/>
            <person name="Brodie E.L."/>
            <person name="Williams K.H."/>
            <person name="Hubbard S.S."/>
            <person name="Banfield J.F."/>
        </authorList>
    </citation>
    <scope>NUCLEOTIDE SEQUENCE [LARGE SCALE GENOMIC DNA]</scope>
</reference>
<evidence type="ECO:0000259" key="4">
    <source>
        <dbReference type="Pfam" id="PF01467"/>
    </source>
</evidence>
<comment type="caution">
    <text evidence="5">The sequence shown here is derived from an EMBL/GenBank/DDBJ whole genome shotgun (WGS) entry which is preliminary data.</text>
</comment>
<sequence length="450" mass="50308">MAKSPKKKVVYVAMSADLVHPGHLINIREAAKMGEVILGLLTDKAIASYKRLPYMPYENRKVVMENIVGVSRVVPQKTLDYRPNLRKYKPDYVIHGDDWRVGVQKETRRQVIETLKEWGGKLVETEREIPYRKGVIPTSSTELNQALKEIGTTPQLRLQRLQRLLNARPIIRGIEAHSGLSALIVEHIYVKDGGARKEFDFIWISSLTDSTLKGKPDTELVDLTSRLGTVADVLEVSTKPVIFDGDTGGQLEHFPYTVRSLERIGVSAVIIEDKTGAKKNSLFGTSVKQVLADPKEFADKIRAGKKAQVTPDFMIIARLESMIAGKGVKDALRRAKMYIDAGADGIMVHSKEKSPKEVLKFCRAYKKFKRRVPLIAVPTTYDTITEDELRKAGVNVVIYANHLLRSAYPAMVKTAQMILSHGRADKASREYCMPISEILTLVERKGNGAS</sequence>
<evidence type="ECO:0000256" key="1">
    <source>
        <dbReference type="ARBA" id="ARBA00023235"/>
    </source>
</evidence>
<dbReference type="InterPro" id="IPR015813">
    <property type="entry name" value="Pyrv/PenolPyrv_kinase-like_dom"/>
</dbReference>
<gene>
    <name evidence="5" type="ORF">A3D70_01890</name>
</gene>
<comment type="similarity">
    <text evidence="3">Belongs to the isocitrate lyase/PEP mutase superfamily. PEP mutase family.</text>
</comment>
<dbReference type="EC" id="5.4.2.9" evidence="2"/>
<dbReference type="CDD" id="cd00377">
    <property type="entry name" value="ICL_PEPM"/>
    <property type="match status" value="1"/>
</dbReference>
<dbReference type="InterPro" id="IPR040442">
    <property type="entry name" value="Pyrv_kinase-like_dom_sf"/>
</dbReference>
<dbReference type="Proteomes" id="UP000178720">
    <property type="component" value="Unassembled WGS sequence"/>
</dbReference>
<dbReference type="InterPro" id="IPR012698">
    <property type="entry name" value="PEnolPyrv_PMutase_core"/>
</dbReference>
<dbReference type="EMBL" id="MEWV01000018">
    <property type="protein sequence ID" value="OGC88016.1"/>
    <property type="molecule type" value="Genomic_DNA"/>
</dbReference>
<dbReference type="SUPFAM" id="SSF51621">
    <property type="entry name" value="Phosphoenolpyruvate/pyruvate domain"/>
    <property type="match status" value="1"/>
</dbReference>
<proteinExistence type="inferred from homology"/>
<name>A0A1F4Y2L1_9BACT</name>
<keyword evidence="1" id="KW-0413">Isomerase</keyword>
<dbReference type="PANTHER" id="PTHR42905">
    <property type="entry name" value="PHOSPHOENOLPYRUVATE CARBOXYLASE"/>
    <property type="match status" value="1"/>
</dbReference>
<dbReference type="AlphaFoldDB" id="A0A1F4Y2L1"/>
<dbReference type="Pfam" id="PF01467">
    <property type="entry name" value="CTP_transf_like"/>
    <property type="match status" value="1"/>
</dbReference>
<evidence type="ECO:0000313" key="6">
    <source>
        <dbReference type="Proteomes" id="UP000178720"/>
    </source>
</evidence>
<dbReference type="PANTHER" id="PTHR42905:SF7">
    <property type="entry name" value="PHOSPHOENOLPYRUVATE PHOSPHOMUTASE"/>
    <property type="match status" value="1"/>
</dbReference>
<dbReference type="Gene3D" id="3.40.50.620">
    <property type="entry name" value="HUPs"/>
    <property type="match status" value="1"/>
</dbReference>
<dbReference type="InterPro" id="IPR014729">
    <property type="entry name" value="Rossmann-like_a/b/a_fold"/>
</dbReference>